<keyword evidence="3" id="KW-0732">Signal</keyword>
<evidence type="ECO:0000313" key="5">
    <source>
        <dbReference type="Ensembl" id="ENSECRP00000027964.1"/>
    </source>
</evidence>
<evidence type="ECO:0000313" key="6">
    <source>
        <dbReference type="Proteomes" id="UP000694620"/>
    </source>
</evidence>
<dbReference type="InterPro" id="IPR013151">
    <property type="entry name" value="Immunoglobulin_dom"/>
</dbReference>
<proteinExistence type="predicted"/>
<dbReference type="InterPro" id="IPR013783">
    <property type="entry name" value="Ig-like_fold"/>
</dbReference>
<dbReference type="Ensembl" id="ENSECRT00000028549.1">
    <property type="protein sequence ID" value="ENSECRP00000027964.1"/>
    <property type="gene ID" value="ENSECRG00000018936.1"/>
</dbReference>
<dbReference type="Pfam" id="PF00047">
    <property type="entry name" value="ig"/>
    <property type="match status" value="1"/>
</dbReference>
<reference evidence="5" key="2">
    <citation type="submission" date="2025-08" db="UniProtKB">
        <authorList>
            <consortium name="Ensembl"/>
        </authorList>
    </citation>
    <scope>IDENTIFICATION</scope>
</reference>
<keyword evidence="6" id="KW-1185">Reference proteome</keyword>
<keyword evidence="1" id="KW-0393">Immunoglobulin domain</keyword>
<feature type="domain" description="Ig-like" evidence="4">
    <location>
        <begin position="16"/>
        <end position="119"/>
    </location>
</feature>
<keyword evidence="2" id="KW-0812">Transmembrane</keyword>
<reference evidence="5" key="1">
    <citation type="submission" date="2021-06" db="EMBL/GenBank/DDBJ databases">
        <authorList>
            <consortium name="Wellcome Sanger Institute Data Sharing"/>
        </authorList>
    </citation>
    <scope>NUCLEOTIDE SEQUENCE [LARGE SCALE GENOMIC DNA]</scope>
</reference>
<dbReference type="AlphaFoldDB" id="A0A8C4T6P9"/>
<evidence type="ECO:0000259" key="4">
    <source>
        <dbReference type="PROSITE" id="PS50835"/>
    </source>
</evidence>
<name>A0A8C4T6P9_ERPCA</name>
<dbReference type="Proteomes" id="UP000694620">
    <property type="component" value="Chromosome 11"/>
</dbReference>
<dbReference type="InterPro" id="IPR039089">
    <property type="entry name" value="IGSF6"/>
</dbReference>
<dbReference type="PANTHER" id="PTHR15297">
    <property type="entry name" value="IMMUNOGLOBULIN SUPERFAMILY MEMBER 6"/>
    <property type="match status" value="1"/>
</dbReference>
<evidence type="ECO:0000256" key="1">
    <source>
        <dbReference type="ARBA" id="ARBA00023319"/>
    </source>
</evidence>
<keyword evidence="2" id="KW-1133">Transmembrane helix</keyword>
<dbReference type="GeneID" id="114661075"/>
<accession>A0A8C4T6P9</accession>
<protein>
    <recommendedName>
        <fullName evidence="4">Ig-like domain-containing protein</fullName>
    </recommendedName>
</protein>
<feature type="chain" id="PRO_5034632479" description="Ig-like domain-containing protein" evidence="3">
    <location>
        <begin position="23"/>
        <end position="227"/>
    </location>
</feature>
<feature type="signal peptide" evidence="3">
    <location>
        <begin position="1"/>
        <end position="22"/>
    </location>
</feature>
<dbReference type="RefSeq" id="XP_028670026.1">
    <property type="nucleotide sequence ID" value="XM_028814193.2"/>
</dbReference>
<dbReference type="InterPro" id="IPR003599">
    <property type="entry name" value="Ig_sub"/>
</dbReference>
<evidence type="ECO:0000256" key="3">
    <source>
        <dbReference type="SAM" id="SignalP"/>
    </source>
</evidence>
<evidence type="ECO:0000256" key="2">
    <source>
        <dbReference type="SAM" id="Phobius"/>
    </source>
</evidence>
<dbReference type="PROSITE" id="PS50835">
    <property type="entry name" value="IG_LIKE"/>
    <property type="match status" value="1"/>
</dbReference>
<gene>
    <name evidence="5" type="primary">si:ch211-139g16.8</name>
</gene>
<organism evidence="5 6">
    <name type="scientific">Erpetoichthys calabaricus</name>
    <name type="common">Rope fish</name>
    <name type="synonym">Calamoichthys calabaricus</name>
    <dbReference type="NCBI Taxonomy" id="27687"/>
    <lineage>
        <taxon>Eukaryota</taxon>
        <taxon>Metazoa</taxon>
        <taxon>Chordata</taxon>
        <taxon>Craniata</taxon>
        <taxon>Vertebrata</taxon>
        <taxon>Euteleostomi</taxon>
        <taxon>Actinopterygii</taxon>
        <taxon>Polypteriformes</taxon>
        <taxon>Polypteridae</taxon>
        <taxon>Erpetoichthys</taxon>
    </lineage>
</organism>
<dbReference type="PANTHER" id="PTHR15297:SF2">
    <property type="entry name" value="IMMUNOGLOBULIN SUPERFAMILY MEMBER 6"/>
    <property type="match status" value="1"/>
</dbReference>
<dbReference type="Gene3D" id="2.60.40.10">
    <property type="entry name" value="Immunoglobulins"/>
    <property type="match status" value="1"/>
</dbReference>
<dbReference type="SMART" id="SM00409">
    <property type="entry name" value="IG"/>
    <property type="match status" value="1"/>
</dbReference>
<keyword evidence="2" id="KW-0472">Membrane</keyword>
<dbReference type="GeneTree" id="ENSGT00390000014131"/>
<dbReference type="OrthoDB" id="9905432at2759"/>
<sequence length="227" mass="25419">MACVGLLHQLLLALLPIAAAAAQECSLAVEQEAFIETYERVNTVILPCNFKVSNCHSDPQVLWFYFHENSHGRVKMDSKKHVMSGTGHSYMLTISSVTQNDSGVYYCAVLYPAETTKLSRAVGNGTILAVRETAAFVLPQAKRLLIILTVLLVLYSTGIIVLLVLQKVSLKKARKLPFPQDQNSTKRTKRFQAVLQELYYRRHSGKIKMAEMDDPTSSNDPEIYQNI</sequence>
<reference evidence="5" key="3">
    <citation type="submission" date="2025-09" db="UniProtKB">
        <authorList>
            <consortium name="Ensembl"/>
        </authorList>
    </citation>
    <scope>IDENTIFICATION</scope>
</reference>
<dbReference type="InterPro" id="IPR036179">
    <property type="entry name" value="Ig-like_dom_sf"/>
</dbReference>
<dbReference type="InterPro" id="IPR007110">
    <property type="entry name" value="Ig-like_dom"/>
</dbReference>
<dbReference type="SUPFAM" id="SSF48726">
    <property type="entry name" value="Immunoglobulin"/>
    <property type="match status" value="1"/>
</dbReference>
<feature type="transmembrane region" description="Helical" evidence="2">
    <location>
        <begin position="144"/>
        <end position="165"/>
    </location>
</feature>